<dbReference type="EMBL" id="QLTW01000309">
    <property type="protein sequence ID" value="MBT9146090.1"/>
    <property type="molecule type" value="Genomic_DNA"/>
</dbReference>
<dbReference type="AlphaFoldDB" id="A0A9E2BI93"/>
<sequence>MASLVYHRLEPGTSYNDLMLYGDAMMRADPYTSIYPGVFKPGKYRVMLWADFTLGKFEKWEEKPPNVKIYAEHIFIEIVEP</sequence>
<protein>
    <submittedName>
        <fullName evidence="1">Uncharacterized protein</fullName>
    </submittedName>
</protein>
<gene>
    <name evidence="1" type="ORF">DDT42_01969</name>
</gene>
<accession>A0A9E2BI93</accession>
<reference evidence="1 2" key="1">
    <citation type="journal article" date="2021" name="bioRxiv">
        <title>Unique metabolic strategies in Hadean analogues reveal hints for primordial physiology.</title>
        <authorList>
            <person name="Nobu M.K."/>
            <person name="Nakai R."/>
            <person name="Tamazawa S."/>
            <person name="Mori H."/>
            <person name="Toyoda A."/>
            <person name="Ijiri A."/>
            <person name="Suzuki S."/>
            <person name="Kurokawa K."/>
            <person name="Kamagata Y."/>
            <person name="Tamaki H."/>
        </authorList>
    </citation>
    <scope>NUCLEOTIDE SEQUENCE [LARGE SCALE GENOMIC DNA]</scope>
    <source>
        <strain evidence="1">BS525</strain>
    </source>
</reference>
<evidence type="ECO:0000313" key="1">
    <source>
        <dbReference type="EMBL" id="MBT9146090.1"/>
    </source>
</evidence>
<comment type="caution">
    <text evidence="1">The sequence shown here is derived from an EMBL/GenBank/DDBJ whole genome shotgun (WGS) entry which is preliminary data.</text>
</comment>
<evidence type="ECO:0000313" key="2">
    <source>
        <dbReference type="Proteomes" id="UP000811545"/>
    </source>
</evidence>
<proteinExistence type="predicted"/>
<organism evidence="1 2">
    <name type="scientific">Psychracetigena formicireducens</name>
    <dbReference type="NCBI Taxonomy" id="2986056"/>
    <lineage>
        <taxon>Bacteria</taxon>
        <taxon>Bacillati</taxon>
        <taxon>Candidatus Lithacetigenota</taxon>
        <taxon>Candidatus Psychracetigena</taxon>
    </lineage>
</organism>
<dbReference type="Proteomes" id="UP000811545">
    <property type="component" value="Unassembled WGS sequence"/>
</dbReference>
<name>A0A9E2BI93_PSYF1</name>